<dbReference type="InterPro" id="IPR000608">
    <property type="entry name" value="UBC"/>
</dbReference>
<feature type="transmembrane region" description="Helical" evidence="7">
    <location>
        <begin position="536"/>
        <end position="564"/>
    </location>
</feature>
<dbReference type="Pfam" id="PF00179">
    <property type="entry name" value="UQ_con"/>
    <property type="match status" value="1"/>
</dbReference>
<dbReference type="RefSeq" id="XP_039123593.1">
    <property type="nucleotide sequence ID" value="XM_039267659.1"/>
</dbReference>
<evidence type="ECO:0000313" key="11">
    <source>
        <dbReference type="RefSeq" id="XP_039123593.1"/>
    </source>
</evidence>
<dbReference type="InterPro" id="IPR016135">
    <property type="entry name" value="UBQ-conjugating_enzyme/RWD"/>
</dbReference>
<dbReference type="FunFam" id="3.10.110.10:FF:000019">
    <property type="entry name" value="Ubiquitin-conjugating enzyme E2 variant 1C"/>
    <property type="match status" value="1"/>
</dbReference>
<proteinExistence type="predicted"/>
<dbReference type="Gene3D" id="4.10.1060.10">
    <property type="entry name" value="Zinc finger, RanBP2-type"/>
    <property type="match status" value="3"/>
</dbReference>
<dbReference type="SUPFAM" id="SSF54495">
    <property type="entry name" value="UBC-like"/>
    <property type="match status" value="1"/>
</dbReference>
<dbReference type="GeneID" id="120260218"/>
<dbReference type="Gene3D" id="3.10.110.10">
    <property type="entry name" value="Ubiquitin Conjugating Enzyme"/>
    <property type="match status" value="1"/>
</dbReference>
<dbReference type="PROSITE" id="PS50127">
    <property type="entry name" value="UBC_2"/>
    <property type="match status" value="1"/>
</dbReference>
<dbReference type="GO" id="GO:0008270">
    <property type="term" value="F:zinc ion binding"/>
    <property type="evidence" value="ECO:0007669"/>
    <property type="project" value="UniProtKB-KW"/>
</dbReference>
<dbReference type="AlphaFoldDB" id="A0AB40B8J8"/>
<sequence>MHRRLHLVRLSHSLTDPKLGFVRRELEGFQSSRPSPIPVPVPVPKSTDQGRSLEISHPWPEWVAMMERLLSNGYLNRGDCMDSNRIRTACLDFARDRVNLIRYFSRRDIQVIVGCGCPSLDRKVVNSGKRLRAHVGIEEGNVCSSCNLRGNCERAYVNALVDEAGRTIDVMRILLTYALNETSGSVENQACLKKNIKESSRKLLSEMLEFSEKEQGPVTSEVTSGRPLSQLHKFGAHEMPKSQMNVPMKQGDWICPKCNFLNFAKNIKCLRCDGLFQERLKKLHEDSDHLPLKKGDWICTKCNFFNFAKNTRCLQCHEKPPKRDLIPGEWECPSCNYINFRRNMLCLKCDWKRPKGTNNGENTTVSLHDMQGHHKHNGLNFSRDGADGVNKWRYDRRTPQSGDEKPDFWSEEDENMNSSDNFFEYDNFPIVGGKSAVSQNPLLRERWKEEMLKKSQGMLNDEEDGGSGFASFSGVEELNESSDDDDDVAAWFKCRGDNSKPFEGTKTFLSLFSISSVVGFLAGFESRYLLWRLPPLAAILPSLLLLLAPPTCTRFFFFFFFFLLASAMGSEESRVVVPRSFRLLEELERGEKGIGDGTVSYGMDDADDIFMRSWTGTIIGPHNTVHEGRIYQLKLFCDKGYPENPPTVRFQSRINMTCVNQETGLVEPSLFPMLANWQREYTMEDLLTSLKKEMASPQNRRLYQPPDGNDDQRIDQKGLVFRCTIL</sequence>
<evidence type="ECO:0000259" key="8">
    <source>
        <dbReference type="PROSITE" id="PS50127"/>
    </source>
</evidence>
<feature type="domain" description="RanBP2-type" evidence="9">
    <location>
        <begin position="249"/>
        <end position="272"/>
    </location>
</feature>
<dbReference type="PROSITE" id="PS50199">
    <property type="entry name" value="ZF_RANBP2_2"/>
    <property type="match status" value="3"/>
</dbReference>
<evidence type="ECO:0000256" key="3">
    <source>
        <dbReference type="ARBA" id="ARBA00022833"/>
    </source>
</evidence>
<dbReference type="Pfam" id="PF00641">
    <property type="entry name" value="Zn_ribbon_RanBP"/>
    <property type="match status" value="3"/>
</dbReference>
<keyword evidence="3" id="KW-0862">Zinc</keyword>
<feature type="domain" description="RanBP2-type" evidence="9">
    <location>
        <begin position="293"/>
        <end position="322"/>
    </location>
</feature>
<feature type="compositionally biased region" description="Basic and acidic residues" evidence="6">
    <location>
        <begin position="392"/>
        <end position="408"/>
    </location>
</feature>
<evidence type="ECO:0000256" key="6">
    <source>
        <dbReference type="SAM" id="MobiDB-lite"/>
    </source>
</evidence>
<accession>A0AB40B8J8</accession>
<keyword evidence="7" id="KW-0812">Transmembrane</keyword>
<dbReference type="PANTHER" id="PTHR23111:SF23">
    <property type="entry name" value="RAN BP2_NZF ZINC FINGER-LIKE SUPERFAMILY PROTEIN"/>
    <property type="match status" value="1"/>
</dbReference>
<dbReference type="GO" id="GO:0005737">
    <property type="term" value="C:cytoplasm"/>
    <property type="evidence" value="ECO:0007669"/>
    <property type="project" value="TreeGrafter"/>
</dbReference>
<keyword evidence="1" id="KW-0479">Metal-binding</keyword>
<evidence type="ECO:0000256" key="4">
    <source>
        <dbReference type="ARBA" id="ARBA00065118"/>
    </source>
</evidence>
<feature type="domain" description="UBC core" evidence="8">
    <location>
        <begin position="578"/>
        <end position="726"/>
    </location>
</feature>
<dbReference type="CDD" id="cd23807">
    <property type="entry name" value="UEV_UBE2V"/>
    <property type="match status" value="1"/>
</dbReference>
<keyword evidence="7" id="KW-0472">Membrane</keyword>
<feature type="domain" description="RanBP2-type" evidence="9">
    <location>
        <begin position="326"/>
        <end position="355"/>
    </location>
</feature>
<feature type="transmembrane region" description="Helical" evidence="7">
    <location>
        <begin position="507"/>
        <end position="524"/>
    </location>
</feature>
<dbReference type="GO" id="GO:0003729">
    <property type="term" value="F:mRNA binding"/>
    <property type="evidence" value="ECO:0007669"/>
    <property type="project" value="TreeGrafter"/>
</dbReference>
<dbReference type="SUPFAM" id="SSF90209">
    <property type="entry name" value="Ran binding protein zinc finger-like"/>
    <property type="match status" value="2"/>
</dbReference>
<name>A0AB40B8J8_DIOCR</name>
<protein>
    <submittedName>
        <fullName evidence="11">Uncharacterized protein LOC120260218</fullName>
    </submittedName>
</protein>
<dbReference type="PANTHER" id="PTHR23111">
    <property type="entry name" value="ZINC FINGER PROTEIN"/>
    <property type="match status" value="1"/>
</dbReference>
<feature type="region of interest" description="Disordered" evidence="6">
    <location>
        <begin position="30"/>
        <end position="50"/>
    </location>
</feature>
<keyword evidence="2 5" id="KW-0863">Zinc-finger</keyword>
<dbReference type="Proteomes" id="UP001515500">
    <property type="component" value="Chromosome 5"/>
</dbReference>
<dbReference type="PROSITE" id="PS01358">
    <property type="entry name" value="ZF_RANBP2_1"/>
    <property type="match status" value="2"/>
</dbReference>
<evidence type="ECO:0000313" key="10">
    <source>
        <dbReference type="Proteomes" id="UP001515500"/>
    </source>
</evidence>
<organism evidence="10 11">
    <name type="scientific">Dioscorea cayennensis subsp. rotundata</name>
    <name type="common">White Guinea yam</name>
    <name type="synonym">Dioscorea rotundata</name>
    <dbReference type="NCBI Taxonomy" id="55577"/>
    <lineage>
        <taxon>Eukaryota</taxon>
        <taxon>Viridiplantae</taxon>
        <taxon>Streptophyta</taxon>
        <taxon>Embryophyta</taxon>
        <taxon>Tracheophyta</taxon>
        <taxon>Spermatophyta</taxon>
        <taxon>Magnoliopsida</taxon>
        <taxon>Liliopsida</taxon>
        <taxon>Dioscoreales</taxon>
        <taxon>Dioscoreaceae</taxon>
        <taxon>Dioscorea</taxon>
    </lineage>
</organism>
<evidence type="ECO:0000256" key="5">
    <source>
        <dbReference type="PROSITE-ProRule" id="PRU00322"/>
    </source>
</evidence>
<dbReference type="SMART" id="SM00547">
    <property type="entry name" value="ZnF_RBZ"/>
    <property type="match status" value="3"/>
</dbReference>
<evidence type="ECO:0000256" key="7">
    <source>
        <dbReference type="SAM" id="Phobius"/>
    </source>
</evidence>
<feature type="region of interest" description="Disordered" evidence="6">
    <location>
        <begin position="392"/>
        <end position="413"/>
    </location>
</feature>
<keyword evidence="10" id="KW-1185">Reference proteome</keyword>
<keyword evidence="7" id="KW-1133">Transmembrane helix</keyword>
<evidence type="ECO:0000259" key="9">
    <source>
        <dbReference type="PROSITE" id="PS50199"/>
    </source>
</evidence>
<dbReference type="SMART" id="SM00212">
    <property type="entry name" value="UBCc"/>
    <property type="match status" value="1"/>
</dbReference>
<evidence type="ECO:0000256" key="1">
    <source>
        <dbReference type="ARBA" id="ARBA00022723"/>
    </source>
</evidence>
<dbReference type="InterPro" id="IPR001876">
    <property type="entry name" value="Znf_RanBP2"/>
</dbReference>
<gene>
    <name evidence="11" type="primary">LOC120260218</name>
</gene>
<evidence type="ECO:0000256" key="2">
    <source>
        <dbReference type="ARBA" id="ARBA00022771"/>
    </source>
</evidence>
<comment type="subunit">
    <text evidence="4">Heterodimer with UBC35 or UBC36.</text>
</comment>
<dbReference type="InterPro" id="IPR036443">
    <property type="entry name" value="Znf_RanBP2_sf"/>
</dbReference>
<reference evidence="11" key="1">
    <citation type="submission" date="2025-08" db="UniProtKB">
        <authorList>
            <consortium name="RefSeq"/>
        </authorList>
    </citation>
    <scope>IDENTIFICATION</scope>
</reference>